<sequence>MNRWLFLLICLSLLGACQQMPPREEMLSSVCERQPCRPATVIQLQDQSGEPHPVQVPAGPIFAGGWLSVISGEQHALVLMEDKAGRIHPSWAPAVAPSEARFRIKLQQVNEEGLFFSELRLQNPLDRPLFLQAEQLVAGEDRFHPLPLPPIPPGESVRKRWNHTILEVQVLGFQGLGKPLQ</sequence>
<evidence type="ECO:0000313" key="1">
    <source>
        <dbReference type="EMBL" id="MCP1726499.1"/>
    </source>
</evidence>
<evidence type="ECO:0008006" key="3">
    <source>
        <dbReference type="Google" id="ProtNLM"/>
    </source>
</evidence>
<name>A0ABT1G5B6_9GAMM</name>
<dbReference type="PROSITE" id="PS51257">
    <property type="entry name" value="PROKAR_LIPOPROTEIN"/>
    <property type="match status" value="1"/>
</dbReference>
<proteinExistence type="predicted"/>
<comment type="caution">
    <text evidence="1">The sequence shown here is derived from an EMBL/GenBank/DDBJ whole genome shotgun (WGS) entry which is preliminary data.</text>
</comment>
<evidence type="ECO:0000313" key="2">
    <source>
        <dbReference type="Proteomes" id="UP001523550"/>
    </source>
</evidence>
<dbReference type="Proteomes" id="UP001523550">
    <property type="component" value="Unassembled WGS sequence"/>
</dbReference>
<reference evidence="1 2" key="1">
    <citation type="submission" date="2022-03" db="EMBL/GenBank/DDBJ databases">
        <title>Genomic Encyclopedia of Type Strains, Phase III (KMG-III): the genomes of soil and plant-associated and newly described type strains.</title>
        <authorList>
            <person name="Whitman W."/>
        </authorList>
    </citation>
    <scope>NUCLEOTIDE SEQUENCE [LARGE SCALE GENOMIC DNA]</scope>
    <source>
        <strain evidence="1 2">BSker1</strain>
    </source>
</reference>
<dbReference type="EMBL" id="JALJYF010000001">
    <property type="protein sequence ID" value="MCP1726499.1"/>
    <property type="molecule type" value="Genomic_DNA"/>
</dbReference>
<accession>A0ABT1G5B6</accession>
<keyword evidence="2" id="KW-1185">Reference proteome</keyword>
<gene>
    <name evidence="1" type="ORF">J2T60_000464</name>
</gene>
<dbReference type="RefSeq" id="WP_253444889.1">
    <property type="nucleotide sequence ID" value="NZ_JALJYF010000001.1"/>
</dbReference>
<protein>
    <recommendedName>
        <fullName evidence="3">Lipoprotein</fullName>
    </recommendedName>
</protein>
<organism evidence="1 2">
    <name type="scientific">Natronospira proteinivora</name>
    <dbReference type="NCBI Taxonomy" id="1807133"/>
    <lineage>
        <taxon>Bacteria</taxon>
        <taxon>Pseudomonadati</taxon>
        <taxon>Pseudomonadota</taxon>
        <taxon>Gammaproteobacteria</taxon>
        <taxon>Natronospirales</taxon>
        <taxon>Natronospiraceae</taxon>
        <taxon>Natronospira</taxon>
    </lineage>
</organism>